<dbReference type="FunFam" id="3.30.160.60:FF:000624">
    <property type="entry name" value="zinc finger protein 697"/>
    <property type="match status" value="1"/>
</dbReference>
<dbReference type="Pfam" id="PF12874">
    <property type="entry name" value="zf-met"/>
    <property type="match status" value="2"/>
</dbReference>
<dbReference type="GO" id="GO:0000977">
    <property type="term" value="F:RNA polymerase II transcription regulatory region sequence-specific DNA binding"/>
    <property type="evidence" value="ECO:0007669"/>
    <property type="project" value="TreeGrafter"/>
</dbReference>
<evidence type="ECO:0000256" key="6">
    <source>
        <dbReference type="SAM" id="MobiDB-lite"/>
    </source>
</evidence>
<dbReference type="EMBL" id="GECU01000321">
    <property type="protein sequence ID" value="JAT07386.1"/>
    <property type="molecule type" value="Transcribed_RNA"/>
</dbReference>
<organism evidence="8">
    <name type="scientific">Homalodisca liturata</name>
    <dbReference type="NCBI Taxonomy" id="320908"/>
    <lineage>
        <taxon>Eukaryota</taxon>
        <taxon>Metazoa</taxon>
        <taxon>Ecdysozoa</taxon>
        <taxon>Arthropoda</taxon>
        <taxon>Hexapoda</taxon>
        <taxon>Insecta</taxon>
        <taxon>Pterygota</taxon>
        <taxon>Neoptera</taxon>
        <taxon>Paraneoptera</taxon>
        <taxon>Hemiptera</taxon>
        <taxon>Auchenorrhyncha</taxon>
        <taxon>Membracoidea</taxon>
        <taxon>Cicadellidae</taxon>
        <taxon>Cicadellinae</taxon>
        <taxon>Proconiini</taxon>
        <taxon>Homalodisca</taxon>
    </lineage>
</organism>
<feature type="domain" description="C2H2-type" evidence="7">
    <location>
        <begin position="389"/>
        <end position="417"/>
    </location>
</feature>
<feature type="domain" description="C2H2-type" evidence="7">
    <location>
        <begin position="242"/>
        <end position="263"/>
    </location>
</feature>
<feature type="domain" description="C2H2-type" evidence="7">
    <location>
        <begin position="506"/>
        <end position="536"/>
    </location>
</feature>
<evidence type="ECO:0000256" key="5">
    <source>
        <dbReference type="PROSITE-ProRule" id="PRU00042"/>
    </source>
</evidence>
<feature type="domain" description="C2H2-type" evidence="7">
    <location>
        <begin position="271"/>
        <end position="299"/>
    </location>
</feature>
<dbReference type="InterPro" id="IPR036236">
    <property type="entry name" value="Znf_C2H2_sf"/>
</dbReference>
<dbReference type="GO" id="GO:0005634">
    <property type="term" value="C:nucleus"/>
    <property type="evidence" value="ECO:0007669"/>
    <property type="project" value="TreeGrafter"/>
</dbReference>
<keyword evidence="1" id="KW-0479">Metal-binding</keyword>
<feature type="domain" description="C2H2-type" evidence="7">
    <location>
        <begin position="450"/>
        <end position="477"/>
    </location>
</feature>
<evidence type="ECO:0000256" key="3">
    <source>
        <dbReference type="ARBA" id="ARBA00022771"/>
    </source>
</evidence>
<dbReference type="Pfam" id="PF00096">
    <property type="entry name" value="zf-C2H2"/>
    <property type="match status" value="2"/>
</dbReference>
<evidence type="ECO:0000256" key="2">
    <source>
        <dbReference type="ARBA" id="ARBA00022737"/>
    </source>
</evidence>
<feature type="compositionally biased region" description="Low complexity" evidence="6">
    <location>
        <begin position="1"/>
        <end position="16"/>
    </location>
</feature>
<proteinExistence type="predicted"/>
<feature type="domain" description="C2H2-type" evidence="7">
    <location>
        <begin position="478"/>
        <end position="505"/>
    </location>
</feature>
<evidence type="ECO:0000313" key="8">
    <source>
        <dbReference type="EMBL" id="JAT07386.1"/>
    </source>
</evidence>
<feature type="region of interest" description="Disordered" evidence="6">
    <location>
        <begin position="1"/>
        <end position="33"/>
    </location>
</feature>
<protein>
    <recommendedName>
        <fullName evidence="7">C2H2-type domain-containing protein</fullName>
    </recommendedName>
</protein>
<dbReference type="PANTHER" id="PTHR24379">
    <property type="entry name" value="KRAB AND ZINC FINGER DOMAIN-CONTAINING"/>
    <property type="match status" value="1"/>
</dbReference>
<dbReference type="PROSITE" id="PS50157">
    <property type="entry name" value="ZINC_FINGER_C2H2_2"/>
    <property type="match status" value="9"/>
</dbReference>
<dbReference type="SUPFAM" id="SSF57667">
    <property type="entry name" value="beta-beta-alpha zinc fingers"/>
    <property type="match status" value="6"/>
</dbReference>
<feature type="domain" description="C2H2-type" evidence="7">
    <location>
        <begin position="330"/>
        <end position="358"/>
    </location>
</feature>
<name>A0A1B6K7H6_9HEMI</name>
<sequence>MESDTNSATSAPASTSDFPVKKTMPAKSSEVSKPSNLKTFLLTHQDRSTLNTVWAQTLQPHVPLSENTYNSELGLVSEASICNNKDLKKCDIPVNIQPETDRNGTNTDNSLSEAINSTFSNLLNKFLFKMPNDLNKFVDDSVTLDTDCNFTSQSQKNVNKIYVSQKTNKTIVGKDAATEESKEYDNHDATDGSVCRVCDINCGSLELLQDHLKRTRFICRVCIEEFSNHKELESHFFAHKKYSCRVCKEKFSDRKRLLKHRRTSDSCSYRHQCDSCGKQMANKNSLRKHKLAFHSDSREAIVCIICRKDFTSPVLLNSHLQSCHTVYEQVECNTCQKLFLGPERLKIHIRAAHLDFDEHYGCACSTCDKRFSNIHNLKKHLKTHDAAGFLCKICGELFKGKGSRSRHMLRVHSKPGQFVCKTCNEQFDLEENLVIHRRRFHSNRSIPHPVYCEICGKQYKSETTLKIHRFIHLDEKLFQCDTCGASFKQSITLKNHKRVHSSVDKYSCKNCEKTFRWKQTFDKHVKKCLIYTNDKI</sequence>
<dbReference type="AlphaFoldDB" id="A0A1B6K7H6"/>
<feature type="domain" description="C2H2-type" evidence="7">
    <location>
        <begin position="360"/>
        <end position="384"/>
    </location>
</feature>
<dbReference type="InterPro" id="IPR013087">
    <property type="entry name" value="Znf_C2H2_type"/>
</dbReference>
<dbReference type="PROSITE" id="PS00028">
    <property type="entry name" value="ZINC_FINGER_C2H2_1"/>
    <property type="match status" value="8"/>
</dbReference>
<evidence type="ECO:0000256" key="4">
    <source>
        <dbReference type="ARBA" id="ARBA00022833"/>
    </source>
</evidence>
<accession>A0A1B6K7H6</accession>
<dbReference type="PANTHER" id="PTHR24379:SF127">
    <property type="entry name" value="BLOODY FINGERS-RELATED"/>
    <property type="match status" value="1"/>
</dbReference>
<evidence type="ECO:0000256" key="1">
    <source>
        <dbReference type="ARBA" id="ARBA00022723"/>
    </source>
</evidence>
<evidence type="ECO:0000259" key="7">
    <source>
        <dbReference type="PROSITE" id="PS50157"/>
    </source>
</evidence>
<keyword evidence="3 5" id="KW-0863">Zinc-finger</keyword>
<dbReference type="GO" id="GO:0008270">
    <property type="term" value="F:zinc ion binding"/>
    <property type="evidence" value="ECO:0007669"/>
    <property type="project" value="UniProtKB-KW"/>
</dbReference>
<keyword evidence="2" id="KW-0677">Repeat</keyword>
<dbReference type="GO" id="GO:0000981">
    <property type="term" value="F:DNA-binding transcription factor activity, RNA polymerase II-specific"/>
    <property type="evidence" value="ECO:0007669"/>
    <property type="project" value="TreeGrafter"/>
</dbReference>
<keyword evidence="4" id="KW-0862">Zinc</keyword>
<reference evidence="8" key="1">
    <citation type="submission" date="2015-11" db="EMBL/GenBank/DDBJ databases">
        <title>De novo transcriptome assembly of four potential Pierce s Disease insect vectors from Arizona vineyards.</title>
        <authorList>
            <person name="Tassone E.E."/>
        </authorList>
    </citation>
    <scope>NUCLEOTIDE SEQUENCE</scope>
</reference>
<feature type="domain" description="C2H2-type" evidence="7">
    <location>
        <begin position="418"/>
        <end position="446"/>
    </location>
</feature>
<dbReference type="Gene3D" id="3.30.160.60">
    <property type="entry name" value="Classic Zinc Finger"/>
    <property type="match status" value="6"/>
</dbReference>
<gene>
    <name evidence="8" type="ORF">g.32374</name>
</gene>
<dbReference type="SMART" id="SM00355">
    <property type="entry name" value="ZnF_C2H2"/>
    <property type="match status" value="12"/>
</dbReference>